<feature type="region of interest" description="Disordered" evidence="1">
    <location>
        <begin position="1"/>
        <end position="118"/>
    </location>
</feature>
<sequence length="118" mass="12659">MTKEFLNGSEMRRIKSLNGASSPAQPNKAQVAVSQLDTSLVHSPNPAYSHPSLAEMMEQDGTVVAETPFQEEPNPKPPDPMEATSSEQEVDAVMVEDAAGEASRENSFAPLGEDEIMA</sequence>
<name>A0ABU6TNN4_9FABA</name>
<organism evidence="2 3">
    <name type="scientific">Stylosanthes scabra</name>
    <dbReference type="NCBI Taxonomy" id="79078"/>
    <lineage>
        <taxon>Eukaryota</taxon>
        <taxon>Viridiplantae</taxon>
        <taxon>Streptophyta</taxon>
        <taxon>Embryophyta</taxon>
        <taxon>Tracheophyta</taxon>
        <taxon>Spermatophyta</taxon>
        <taxon>Magnoliopsida</taxon>
        <taxon>eudicotyledons</taxon>
        <taxon>Gunneridae</taxon>
        <taxon>Pentapetalae</taxon>
        <taxon>rosids</taxon>
        <taxon>fabids</taxon>
        <taxon>Fabales</taxon>
        <taxon>Fabaceae</taxon>
        <taxon>Papilionoideae</taxon>
        <taxon>50 kb inversion clade</taxon>
        <taxon>dalbergioids sensu lato</taxon>
        <taxon>Dalbergieae</taxon>
        <taxon>Pterocarpus clade</taxon>
        <taxon>Stylosanthes</taxon>
    </lineage>
</organism>
<evidence type="ECO:0000313" key="2">
    <source>
        <dbReference type="EMBL" id="MED6150237.1"/>
    </source>
</evidence>
<accession>A0ABU6TNN4</accession>
<reference evidence="2 3" key="1">
    <citation type="journal article" date="2023" name="Plants (Basel)">
        <title>Bridging the Gap: Combining Genomics and Transcriptomics Approaches to Understand Stylosanthes scabra, an Orphan Legume from the Brazilian Caatinga.</title>
        <authorList>
            <person name="Ferreira-Neto J.R.C."/>
            <person name="da Silva M.D."/>
            <person name="Binneck E."/>
            <person name="de Melo N.F."/>
            <person name="da Silva R.H."/>
            <person name="de Melo A.L.T.M."/>
            <person name="Pandolfi V."/>
            <person name="Bustamante F.O."/>
            <person name="Brasileiro-Vidal A.C."/>
            <person name="Benko-Iseppon A.M."/>
        </authorList>
    </citation>
    <scope>NUCLEOTIDE SEQUENCE [LARGE SCALE GENOMIC DNA]</scope>
    <source>
        <tissue evidence="2">Leaves</tissue>
    </source>
</reference>
<gene>
    <name evidence="2" type="ORF">PIB30_070467</name>
</gene>
<evidence type="ECO:0000313" key="3">
    <source>
        <dbReference type="Proteomes" id="UP001341840"/>
    </source>
</evidence>
<keyword evidence="3" id="KW-1185">Reference proteome</keyword>
<proteinExistence type="predicted"/>
<feature type="compositionally biased region" description="Polar residues" evidence="1">
    <location>
        <begin position="18"/>
        <end position="42"/>
    </location>
</feature>
<comment type="caution">
    <text evidence="2">The sequence shown here is derived from an EMBL/GenBank/DDBJ whole genome shotgun (WGS) entry which is preliminary data.</text>
</comment>
<dbReference type="Proteomes" id="UP001341840">
    <property type="component" value="Unassembled WGS sequence"/>
</dbReference>
<dbReference type="EMBL" id="JASCZI010091415">
    <property type="protein sequence ID" value="MED6150237.1"/>
    <property type="molecule type" value="Genomic_DNA"/>
</dbReference>
<protein>
    <submittedName>
        <fullName evidence="2">Uncharacterized protein</fullName>
    </submittedName>
</protein>
<evidence type="ECO:0000256" key="1">
    <source>
        <dbReference type="SAM" id="MobiDB-lite"/>
    </source>
</evidence>